<dbReference type="InterPro" id="IPR000887">
    <property type="entry name" value="Aldlse_KDPG_KHG"/>
</dbReference>
<dbReference type="EMBL" id="JAUIZM010000020">
    <property type="protein sequence ID" value="KAK1352087.1"/>
    <property type="molecule type" value="Genomic_DNA"/>
</dbReference>
<name>A0AAD8GNI4_9APIA</name>
<dbReference type="Pfam" id="PF01081">
    <property type="entry name" value="Aldolase"/>
    <property type="match status" value="1"/>
</dbReference>
<dbReference type="Gene3D" id="3.20.20.70">
    <property type="entry name" value="Aldolase class I"/>
    <property type="match status" value="1"/>
</dbReference>
<organism evidence="6 7">
    <name type="scientific">Heracleum sosnowskyi</name>
    <dbReference type="NCBI Taxonomy" id="360622"/>
    <lineage>
        <taxon>Eukaryota</taxon>
        <taxon>Viridiplantae</taxon>
        <taxon>Streptophyta</taxon>
        <taxon>Embryophyta</taxon>
        <taxon>Tracheophyta</taxon>
        <taxon>Spermatophyta</taxon>
        <taxon>Magnoliopsida</taxon>
        <taxon>eudicotyledons</taxon>
        <taxon>Gunneridae</taxon>
        <taxon>Pentapetalae</taxon>
        <taxon>asterids</taxon>
        <taxon>campanulids</taxon>
        <taxon>Apiales</taxon>
        <taxon>Apiaceae</taxon>
        <taxon>Apioideae</taxon>
        <taxon>apioid superclade</taxon>
        <taxon>Tordylieae</taxon>
        <taxon>Tordyliinae</taxon>
        <taxon>Heracleum</taxon>
    </lineage>
</organism>
<evidence type="ECO:0000256" key="1">
    <source>
        <dbReference type="ARBA" id="ARBA00004761"/>
    </source>
</evidence>
<dbReference type="Proteomes" id="UP001237642">
    <property type="component" value="Unassembled WGS sequence"/>
</dbReference>
<evidence type="ECO:0000313" key="6">
    <source>
        <dbReference type="EMBL" id="KAK1352087.1"/>
    </source>
</evidence>
<comment type="caution">
    <text evidence="6">The sequence shown here is derived from an EMBL/GenBank/DDBJ whole genome shotgun (WGS) entry which is preliminary data.</text>
</comment>
<evidence type="ECO:0000256" key="4">
    <source>
        <dbReference type="ARBA" id="ARBA00023239"/>
    </source>
</evidence>
<dbReference type="PANTHER" id="PTHR30246">
    <property type="entry name" value="2-KETO-3-DEOXY-6-PHOSPHOGLUCONATE ALDOLASE"/>
    <property type="match status" value="1"/>
</dbReference>
<dbReference type="AlphaFoldDB" id="A0AAD8GNI4"/>
<keyword evidence="5" id="KW-0119">Carbohydrate metabolism</keyword>
<comment type="subunit">
    <text evidence="3">Homotrimer.</text>
</comment>
<evidence type="ECO:0000256" key="5">
    <source>
        <dbReference type="ARBA" id="ARBA00023277"/>
    </source>
</evidence>
<dbReference type="PANTHER" id="PTHR30246:SF1">
    <property type="entry name" value="2-DEHYDRO-3-DEOXY-6-PHOSPHOGALACTONATE ALDOLASE-RELATED"/>
    <property type="match status" value="1"/>
</dbReference>
<dbReference type="SUPFAM" id="SSF51569">
    <property type="entry name" value="Aldolase"/>
    <property type="match status" value="1"/>
</dbReference>
<protein>
    <submittedName>
        <fullName evidence="6">KHG/KDPG aldolase</fullName>
    </submittedName>
</protein>
<dbReference type="GO" id="GO:0016829">
    <property type="term" value="F:lyase activity"/>
    <property type="evidence" value="ECO:0007669"/>
    <property type="project" value="UniProtKB-KW"/>
</dbReference>
<dbReference type="CDD" id="cd00452">
    <property type="entry name" value="KDPG_aldolase"/>
    <property type="match status" value="1"/>
</dbReference>
<evidence type="ECO:0000256" key="3">
    <source>
        <dbReference type="ARBA" id="ARBA00011233"/>
    </source>
</evidence>
<dbReference type="InterPro" id="IPR013785">
    <property type="entry name" value="Aldolase_TIM"/>
</dbReference>
<reference evidence="6" key="2">
    <citation type="submission" date="2023-05" db="EMBL/GenBank/DDBJ databases">
        <authorList>
            <person name="Schelkunov M.I."/>
        </authorList>
    </citation>
    <scope>NUCLEOTIDE SEQUENCE</scope>
    <source>
        <strain evidence="6">Hsosn_3</strain>
        <tissue evidence="6">Leaf</tissue>
    </source>
</reference>
<sequence>MSALSWYACFSSLSSPPHFQTQTTYPPRTRNPKTYYCKCNTNSDKTLTQITSSGVIACLRANSAELAVHAACAALDAGISVLEIVVSTPGFLEVLQHLVKEYPTKTIGAGTVLSLKDAKGAIRAGAKFLMSPATVKEILDYVHESEALYIPGAMTPTEIFSAHNSGAKIVKVYPVSALGGICYIEALQKPFSHIPMVASQGIAIDHIEKYITKGASSVVLSDAIFNKEAMLQQNFSTIDQLARLAVLRSSEAVERMREFG</sequence>
<proteinExistence type="inferred from homology"/>
<keyword evidence="4" id="KW-0456">Lyase</keyword>
<keyword evidence="7" id="KW-1185">Reference proteome</keyword>
<evidence type="ECO:0000256" key="2">
    <source>
        <dbReference type="ARBA" id="ARBA00006906"/>
    </source>
</evidence>
<evidence type="ECO:0000313" key="7">
    <source>
        <dbReference type="Proteomes" id="UP001237642"/>
    </source>
</evidence>
<reference evidence="6" key="1">
    <citation type="submission" date="2023-02" db="EMBL/GenBank/DDBJ databases">
        <title>Genome of toxic invasive species Heracleum sosnowskyi carries increased number of genes despite the absence of recent whole-genome duplications.</title>
        <authorList>
            <person name="Schelkunov M."/>
            <person name="Shtratnikova V."/>
            <person name="Makarenko M."/>
            <person name="Klepikova A."/>
            <person name="Omelchenko D."/>
            <person name="Novikova G."/>
            <person name="Obukhova E."/>
            <person name="Bogdanov V."/>
            <person name="Penin A."/>
            <person name="Logacheva M."/>
        </authorList>
    </citation>
    <scope>NUCLEOTIDE SEQUENCE</scope>
    <source>
        <strain evidence="6">Hsosn_3</strain>
        <tissue evidence="6">Leaf</tissue>
    </source>
</reference>
<gene>
    <name evidence="6" type="ORF">POM88_053801</name>
</gene>
<comment type="similarity">
    <text evidence="2">Belongs to the KHG/KDPG aldolase family.</text>
</comment>
<comment type="pathway">
    <text evidence="1">Carbohydrate acid metabolism.</text>
</comment>
<accession>A0AAD8GNI4</accession>